<sequence length="298" mass="33401">MKQLAHVTRNMQAWTFFLIGMLACPAGAVADDIRIPDKLIQREAQVRETDLLISAKPLIQRIGKGERILLIDVRPESDFKALHIAGAVHVPLHFVKTKPYLKDSPVVLVAQGLADRRLVPVCRELRKKGIDAQFLDGGMNAWRHAHGPMVGDRVRQMEYDRISAADFFREKNYADRIVCDISAIRSPAAEQLMPYALHLPLSGDSVNLDKIRKYKTETLLVVSEDGRGYADAGHHLLRAGFERVFFLESGVNAYRTYLEGLAQSWQPRGQRMLRISACKECGENSLNSVTPGKSIGEE</sequence>
<dbReference type="PROSITE" id="PS51257">
    <property type="entry name" value="PROKAR_LIPOPROTEIN"/>
    <property type="match status" value="1"/>
</dbReference>
<evidence type="ECO:0000313" key="3">
    <source>
        <dbReference type="EMBL" id="BBO84892.1"/>
    </source>
</evidence>
<feature type="domain" description="Rhodanese" evidence="2">
    <location>
        <begin position="64"/>
        <end position="151"/>
    </location>
</feature>
<dbReference type="KEGG" id="dov:DSCO28_54580"/>
<dbReference type="InterPro" id="IPR050229">
    <property type="entry name" value="GlpE_sulfurtransferase"/>
</dbReference>
<gene>
    <name evidence="3" type="ORF">DSCO28_54580</name>
</gene>
<name>A0A5K7ZXB3_9BACT</name>
<feature type="chain" id="PRO_5024306701" description="Rhodanese domain-containing protein" evidence="1">
    <location>
        <begin position="31"/>
        <end position="298"/>
    </location>
</feature>
<evidence type="ECO:0000259" key="2">
    <source>
        <dbReference type="PROSITE" id="PS50206"/>
    </source>
</evidence>
<dbReference type="AlphaFoldDB" id="A0A5K7ZXB3"/>
<dbReference type="InterPro" id="IPR001763">
    <property type="entry name" value="Rhodanese-like_dom"/>
</dbReference>
<feature type="signal peptide" evidence="1">
    <location>
        <begin position="1"/>
        <end position="30"/>
    </location>
</feature>
<dbReference type="Proteomes" id="UP000425960">
    <property type="component" value="Chromosome"/>
</dbReference>
<dbReference type="RefSeq" id="WP_155324682.1">
    <property type="nucleotide sequence ID" value="NZ_AP021876.1"/>
</dbReference>
<dbReference type="SMART" id="SM00450">
    <property type="entry name" value="RHOD"/>
    <property type="match status" value="1"/>
</dbReference>
<evidence type="ECO:0000256" key="1">
    <source>
        <dbReference type="SAM" id="SignalP"/>
    </source>
</evidence>
<dbReference type="SUPFAM" id="SSF52821">
    <property type="entry name" value="Rhodanese/Cell cycle control phosphatase"/>
    <property type="match status" value="2"/>
</dbReference>
<organism evidence="3 4">
    <name type="scientific">Desulfosarcina ovata subsp. sediminis</name>
    <dbReference type="NCBI Taxonomy" id="885957"/>
    <lineage>
        <taxon>Bacteria</taxon>
        <taxon>Pseudomonadati</taxon>
        <taxon>Thermodesulfobacteriota</taxon>
        <taxon>Desulfobacteria</taxon>
        <taxon>Desulfobacterales</taxon>
        <taxon>Desulfosarcinaceae</taxon>
        <taxon>Desulfosarcina</taxon>
    </lineage>
</organism>
<accession>A0A5K7ZXB3</accession>
<dbReference type="Pfam" id="PF00581">
    <property type="entry name" value="Rhodanese"/>
    <property type="match status" value="1"/>
</dbReference>
<dbReference type="Gene3D" id="3.40.250.10">
    <property type="entry name" value="Rhodanese-like domain"/>
    <property type="match status" value="1"/>
</dbReference>
<dbReference type="PROSITE" id="PS50206">
    <property type="entry name" value="RHODANESE_3"/>
    <property type="match status" value="1"/>
</dbReference>
<dbReference type="PANTHER" id="PTHR43031:SF1">
    <property type="entry name" value="PYRIDINE NUCLEOTIDE-DISULPHIDE OXIDOREDUCTASE"/>
    <property type="match status" value="1"/>
</dbReference>
<keyword evidence="1" id="KW-0732">Signal</keyword>
<dbReference type="CDD" id="cd00158">
    <property type="entry name" value="RHOD"/>
    <property type="match status" value="1"/>
</dbReference>
<proteinExistence type="predicted"/>
<dbReference type="EMBL" id="AP021876">
    <property type="protein sequence ID" value="BBO84892.1"/>
    <property type="molecule type" value="Genomic_DNA"/>
</dbReference>
<dbReference type="InterPro" id="IPR036873">
    <property type="entry name" value="Rhodanese-like_dom_sf"/>
</dbReference>
<dbReference type="PANTHER" id="PTHR43031">
    <property type="entry name" value="FAD-DEPENDENT OXIDOREDUCTASE"/>
    <property type="match status" value="1"/>
</dbReference>
<reference evidence="3 4" key="1">
    <citation type="submission" date="2019-11" db="EMBL/GenBank/DDBJ databases">
        <title>Comparative genomics of hydrocarbon-degrading Desulfosarcina strains.</title>
        <authorList>
            <person name="Watanabe M."/>
            <person name="Kojima H."/>
            <person name="Fukui M."/>
        </authorList>
    </citation>
    <scope>NUCLEOTIDE SEQUENCE [LARGE SCALE GENOMIC DNA]</scope>
    <source>
        <strain evidence="3 4">28bB2T</strain>
    </source>
</reference>
<protein>
    <recommendedName>
        <fullName evidence="2">Rhodanese domain-containing protein</fullName>
    </recommendedName>
</protein>
<evidence type="ECO:0000313" key="4">
    <source>
        <dbReference type="Proteomes" id="UP000425960"/>
    </source>
</evidence>